<evidence type="ECO:0000313" key="2">
    <source>
        <dbReference type="Proteomes" id="UP000229335"/>
    </source>
</evidence>
<accession>A0A2M6WN16</accession>
<proteinExistence type="predicted"/>
<sequence length="88" mass="10422">MQIYKLYANTTKAIFTYNFMNKTQLFKQTVYLIKGIQILYLQYLPQSFDEAGINGSQKIIDTQEFVEQLKRNSLYTKKKSLASITHWE</sequence>
<dbReference type="EMBL" id="PFAS01000005">
    <property type="protein sequence ID" value="PIT94179.1"/>
    <property type="molecule type" value="Genomic_DNA"/>
</dbReference>
<dbReference type="Proteomes" id="UP000229335">
    <property type="component" value="Unassembled WGS sequence"/>
</dbReference>
<name>A0A2M6WN16_9BACT</name>
<gene>
    <name evidence="1" type="ORF">COU00_00315</name>
</gene>
<dbReference type="AlphaFoldDB" id="A0A2M6WN16"/>
<evidence type="ECO:0000313" key="1">
    <source>
        <dbReference type="EMBL" id="PIT94179.1"/>
    </source>
</evidence>
<organism evidence="1 2">
    <name type="scientific">Candidatus Falkowbacteria bacterium CG10_big_fil_rev_8_21_14_0_10_43_11</name>
    <dbReference type="NCBI Taxonomy" id="1974568"/>
    <lineage>
        <taxon>Bacteria</taxon>
        <taxon>Candidatus Falkowiibacteriota</taxon>
    </lineage>
</organism>
<reference evidence="2" key="1">
    <citation type="submission" date="2017-09" db="EMBL/GenBank/DDBJ databases">
        <title>Depth-based differentiation of microbial function through sediment-hosted aquifers and enrichment of novel symbionts in the deep terrestrial subsurface.</title>
        <authorList>
            <person name="Probst A.J."/>
            <person name="Ladd B."/>
            <person name="Jarett J.K."/>
            <person name="Geller-Mcgrath D.E."/>
            <person name="Sieber C.M.K."/>
            <person name="Emerson J.B."/>
            <person name="Anantharaman K."/>
            <person name="Thomas B.C."/>
            <person name="Malmstrom R."/>
            <person name="Stieglmeier M."/>
            <person name="Klingl A."/>
            <person name="Woyke T."/>
            <person name="Ryan C.M."/>
            <person name="Banfield J.F."/>
        </authorList>
    </citation>
    <scope>NUCLEOTIDE SEQUENCE [LARGE SCALE GENOMIC DNA]</scope>
</reference>
<protein>
    <submittedName>
        <fullName evidence="1">Uncharacterized protein</fullName>
    </submittedName>
</protein>
<comment type="caution">
    <text evidence="1">The sequence shown here is derived from an EMBL/GenBank/DDBJ whole genome shotgun (WGS) entry which is preliminary data.</text>
</comment>